<reference evidence="4 6" key="1">
    <citation type="submission" date="2018-08" db="EMBL/GenBank/DDBJ databases">
        <title>A genome reference for cultivated species of the human gut microbiota.</title>
        <authorList>
            <person name="Zou Y."/>
            <person name="Xue W."/>
            <person name="Luo G."/>
        </authorList>
    </citation>
    <scope>NUCLEOTIDE SEQUENCE [LARGE SCALE GENOMIC DNA]</scope>
    <source>
        <strain evidence="4 6">AF14-1AC</strain>
    </source>
</reference>
<evidence type="ECO:0000313" key="2">
    <source>
        <dbReference type="EMBL" id="KAA5400710.1"/>
    </source>
</evidence>
<gene>
    <name evidence="4" type="ORF">DWW04_15050</name>
    <name evidence="5" type="ORF">E1J06_04825</name>
    <name evidence="3" type="ORF">F2Y51_16750</name>
    <name evidence="2" type="ORF">F2Y58_00605</name>
    <name evidence="1" type="ORF">F2Z07_18240</name>
</gene>
<reference evidence="5 7" key="3">
    <citation type="journal article" date="2019" name="Nat. Microbiol.">
        <title>Genomic variation and strain-specific functional adaptation in the human gut microbiome during early life.</title>
        <authorList>
            <person name="Vatanen T."/>
            <person name="Plichta D.R."/>
            <person name="Somani J."/>
            <person name="Munch P.C."/>
            <person name="Arthur T.D."/>
            <person name="Hall A.B."/>
            <person name="Rudolf S."/>
            <person name="Oakeley E.J."/>
            <person name="Ke X."/>
            <person name="Young R.A."/>
            <person name="Haiser H.J."/>
            <person name="Kolde R."/>
            <person name="Yassour M."/>
            <person name="Luopajarvi K."/>
            <person name="Siljander H."/>
            <person name="Virtanen S.M."/>
            <person name="Ilonen J."/>
            <person name="Uibo R."/>
            <person name="Tillmann V."/>
            <person name="Mokurov S."/>
            <person name="Dorshakova N."/>
            <person name="Porter J.A."/>
            <person name="McHardy A.C."/>
            <person name="Lahdesmaki H."/>
            <person name="Vlamakis H."/>
            <person name="Huttenhower C."/>
            <person name="Knip M."/>
            <person name="Xavier R.J."/>
        </authorList>
    </citation>
    <scope>NUCLEOTIDE SEQUENCE [LARGE SCALE GENOMIC DNA]</scope>
    <source>
        <strain evidence="5 7">RJX1052</strain>
    </source>
</reference>
<evidence type="ECO:0000313" key="8">
    <source>
        <dbReference type="Proteomes" id="UP000441162"/>
    </source>
</evidence>
<dbReference type="EMBL" id="VVYY01000001">
    <property type="protein sequence ID" value="KAA5400710.1"/>
    <property type="molecule type" value="Genomic_DNA"/>
</dbReference>
<dbReference type="Proteomes" id="UP000294834">
    <property type="component" value="Unassembled WGS sequence"/>
</dbReference>
<evidence type="ECO:0000313" key="6">
    <source>
        <dbReference type="Proteomes" id="UP000283678"/>
    </source>
</evidence>
<dbReference type="Proteomes" id="UP000481616">
    <property type="component" value="Unassembled WGS sequence"/>
</dbReference>
<evidence type="ECO:0000313" key="4">
    <source>
        <dbReference type="EMBL" id="RGV73947.1"/>
    </source>
</evidence>
<proteinExistence type="predicted"/>
<dbReference type="EMBL" id="VVZA01000017">
    <property type="protein sequence ID" value="KAA5403065.1"/>
    <property type="molecule type" value="Genomic_DNA"/>
</dbReference>
<dbReference type="KEGG" id="bdh:GV66_11230"/>
<dbReference type="Proteomes" id="UP000283678">
    <property type="component" value="Unassembled WGS sequence"/>
</dbReference>
<reference evidence="8 9" key="2">
    <citation type="journal article" date="2019" name="Nat. Med.">
        <title>A library of human gut bacterial isolates paired with longitudinal multiomics data enables mechanistic microbiome research.</title>
        <authorList>
            <person name="Poyet M."/>
            <person name="Groussin M."/>
            <person name="Gibbons S.M."/>
            <person name="Avila-Pacheco J."/>
            <person name="Jiang X."/>
            <person name="Kearney S.M."/>
            <person name="Perrotta A.R."/>
            <person name="Berdy B."/>
            <person name="Zhao S."/>
            <person name="Lieberman T.D."/>
            <person name="Swanson P.K."/>
            <person name="Smith M."/>
            <person name="Roesemann S."/>
            <person name="Alexander J.E."/>
            <person name="Rich S.A."/>
            <person name="Livny J."/>
            <person name="Vlamakis H."/>
            <person name="Clish C."/>
            <person name="Bullock K."/>
            <person name="Deik A."/>
            <person name="Scott J."/>
            <person name="Pierce K.A."/>
            <person name="Xavier R.J."/>
            <person name="Alm E.J."/>
        </authorList>
    </citation>
    <scope>NUCLEOTIDE SEQUENCE [LARGE SCALE GENOMIC DNA]</scope>
    <source>
        <strain evidence="2 9">BIOML-A1</strain>
        <strain evidence="1 10">BIOML-A25</strain>
        <strain evidence="3 8">BIOML-A4</strain>
    </source>
</reference>
<accession>A0A0K2HQ13</accession>
<evidence type="ECO:0000313" key="10">
    <source>
        <dbReference type="Proteomes" id="UP000481700"/>
    </source>
</evidence>
<name>A0A0K2HQ13_9BACT</name>
<sequence length="82" mass="9652">MLWTSCGLIVDFLPYYIKTKKETKKNSLKGSLKKTSVMFCQRSGRFFKLCWKLLPTMLEVPGSFQHSLDMICLLFRNGYFQE</sequence>
<organism evidence="1 10">
    <name type="scientific">Phocaeicola dorei</name>
    <dbReference type="NCBI Taxonomy" id="357276"/>
    <lineage>
        <taxon>Bacteria</taxon>
        <taxon>Pseudomonadati</taxon>
        <taxon>Bacteroidota</taxon>
        <taxon>Bacteroidia</taxon>
        <taxon>Bacteroidales</taxon>
        <taxon>Bacteroidaceae</taxon>
        <taxon>Phocaeicola</taxon>
    </lineage>
</organism>
<dbReference type="EMBL" id="VVZV01000024">
    <property type="protein sequence ID" value="KAA5316001.1"/>
    <property type="molecule type" value="Genomic_DNA"/>
</dbReference>
<dbReference type="AlphaFoldDB" id="A0A0K2HQ13"/>
<dbReference type="EMBL" id="QRZL01000016">
    <property type="protein sequence ID" value="RGV73947.1"/>
    <property type="molecule type" value="Genomic_DNA"/>
</dbReference>
<protein>
    <submittedName>
        <fullName evidence="1">Uncharacterized protein</fullName>
    </submittedName>
</protein>
<dbReference type="EMBL" id="SLTX01000001">
    <property type="protein sequence ID" value="TDB06780.1"/>
    <property type="molecule type" value="Genomic_DNA"/>
</dbReference>
<dbReference type="Proteomes" id="UP000481700">
    <property type="component" value="Unassembled WGS sequence"/>
</dbReference>
<evidence type="ECO:0000313" key="3">
    <source>
        <dbReference type="EMBL" id="KAA5403065.1"/>
    </source>
</evidence>
<evidence type="ECO:0000313" key="5">
    <source>
        <dbReference type="EMBL" id="TDB06780.1"/>
    </source>
</evidence>
<evidence type="ECO:0000313" key="1">
    <source>
        <dbReference type="EMBL" id="KAA5316001.1"/>
    </source>
</evidence>
<evidence type="ECO:0000313" key="7">
    <source>
        <dbReference type="Proteomes" id="UP000294834"/>
    </source>
</evidence>
<comment type="caution">
    <text evidence="1">The sequence shown here is derived from an EMBL/GenBank/DDBJ whole genome shotgun (WGS) entry which is preliminary data.</text>
</comment>
<evidence type="ECO:0000313" key="9">
    <source>
        <dbReference type="Proteomes" id="UP000481616"/>
    </source>
</evidence>
<dbReference type="Proteomes" id="UP000441162">
    <property type="component" value="Unassembled WGS sequence"/>
</dbReference>